<sequence>MAFELVPSKRILKELGKLESSQKTKLLDLFLKLKVDPVPAGEFNVLKLTGCTCTYQIRIQKIRVIYDVYWEEKRIEILKVEGRKGRTYKDF</sequence>
<comment type="caution">
    <text evidence="1">The sequence shown here is derived from an EMBL/GenBank/DDBJ whole genome shotgun (WGS) entry which is preliminary data.</text>
</comment>
<dbReference type="SUPFAM" id="SSF143011">
    <property type="entry name" value="RelE-like"/>
    <property type="match status" value="1"/>
</dbReference>
<evidence type="ECO:0000313" key="2">
    <source>
        <dbReference type="Proteomes" id="UP000565078"/>
    </source>
</evidence>
<dbReference type="InterPro" id="IPR035093">
    <property type="entry name" value="RelE/ParE_toxin_dom_sf"/>
</dbReference>
<dbReference type="AlphaFoldDB" id="A0A7J4J1H9"/>
<dbReference type="Proteomes" id="UP000565078">
    <property type="component" value="Unassembled WGS sequence"/>
</dbReference>
<proteinExistence type="predicted"/>
<dbReference type="PANTHER" id="PTHR38813:SF1">
    <property type="entry name" value="TOXIN RELE1-RELATED"/>
    <property type="match status" value="1"/>
</dbReference>
<evidence type="ECO:0008006" key="3">
    <source>
        <dbReference type="Google" id="ProtNLM"/>
    </source>
</evidence>
<organism evidence="1 2">
    <name type="scientific">Candidatus Iainarchaeum sp</name>
    <dbReference type="NCBI Taxonomy" id="3101447"/>
    <lineage>
        <taxon>Archaea</taxon>
        <taxon>Candidatus Iainarchaeota</taxon>
        <taxon>Candidatus Iainarchaeia</taxon>
        <taxon>Candidatus Iainarchaeales</taxon>
        <taxon>Candidatus Iainarchaeaceae</taxon>
        <taxon>Candidatus Iainarchaeum</taxon>
    </lineage>
</organism>
<reference evidence="2" key="1">
    <citation type="journal article" date="2020" name="bioRxiv">
        <title>A rank-normalized archaeal taxonomy based on genome phylogeny resolves widespread incomplete and uneven classifications.</title>
        <authorList>
            <person name="Rinke C."/>
            <person name="Chuvochina M."/>
            <person name="Mussig A.J."/>
            <person name="Chaumeil P.-A."/>
            <person name="Waite D.W."/>
            <person name="Whitman W.B."/>
            <person name="Parks D.H."/>
            <person name="Hugenholtz P."/>
        </authorList>
    </citation>
    <scope>NUCLEOTIDE SEQUENCE [LARGE SCALE GENOMIC DNA]</scope>
</reference>
<protein>
    <recommendedName>
        <fullName evidence="3">Type II toxin-antitoxin system RelE/ParE family toxin</fullName>
    </recommendedName>
</protein>
<dbReference type="InterPro" id="IPR052747">
    <property type="entry name" value="TA_system_RelE_toxin"/>
</dbReference>
<evidence type="ECO:0000313" key="1">
    <source>
        <dbReference type="EMBL" id="HIH09907.1"/>
    </source>
</evidence>
<dbReference type="EMBL" id="DUGC01000069">
    <property type="protein sequence ID" value="HIH09907.1"/>
    <property type="molecule type" value="Genomic_DNA"/>
</dbReference>
<gene>
    <name evidence="1" type="ORF">HA254_04520</name>
</gene>
<accession>A0A7J4J1H9</accession>
<dbReference type="Gene3D" id="3.30.2310.20">
    <property type="entry name" value="RelE-like"/>
    <property type="match status" value="1"/>
</dbReference>
<name>A0A7J4J1H9_9ARCH</name>
<dbReference type="PANTHER" id="PTHR38813">
    <property type="match status" value="1"/>
</dbReference>